<protein>
    <recommendedName>
        <fullName evidence="4">Arylformamidase</fullName>
    </recommendedName>
</protein>
<evidence type="ECO:0000313" key="3">
    <source>
        <dbReference type="Proteomes" id="UP000619479"/>
    </source>
</evidence>
<keyword evidence="3" id="KW-1185">Reference proteome</keyword>
<dbReference type="InterPro" id="IPR029058">
    <property type="entry name" value="AB_hydrolase_fold"/>
</dbReference>
<gene>
    <name evidence="2" type="ORF">Acy02nite_78160</name>
</gene>
<proteinExistence type="inferred from homology"/>
<dbReference type="PANTHER" id="PTHR48081">
    <property type="entry name" value="AB HYDROLASE SUPERFAMILY PROTEIN C4A8.06C"/>
    <property type="match status" value="1"/>
</dbReference>
<dbReference type="InterPro" id="IPR050300">
    <property type="entry name" value="GDXG_lipolytic_enzyme"/>
</dbReference>
<dbReference type="Proteomes" id="UP000619479">
    <property type="component" value="Unassembled WGS sequence"/>
</dbReference>
<dbReference type="RefSeq" id="WP_203753001.1">
    <property type="nucleotide sequence ID" value="NZ_BAAAUC010000128.1"/>
</dbReference>
<dbReference type="GO" id="GO:0019441">
    <property type="term" value="P:L-tryptophan catabolic process to kynurenine"/>
    <property type="evidence" value="ECO:0007669"/>
    <property type="project" value="InterPro"/>
</dbReference>
<dbReference type="InterPro" id="IPR027519">
    <property type="entry name" value="KFase_ver/fungi-typ"/>
</dbReference>
<comment type="caution">
    <text evidence="2">The sequence shown here is derived from an EMBL/GenBank/DDBJ whole genome shotgun (WGS) entry which is preliminary data.</text>
</comment>
<evidence type="ECO:0008006" key="4">
    <source>
        <dbReference type="Google" id="ProtNLM"/>
    </source>
</evidence>
<dbReference type="EMBL" id="BOMH01000068">
    <property type="protein sequence ID" value="GID69935.1"/>
    <property type="molecule type" value="Genomic_DNA"/>
</dbReference>
<evidence type="ECO:0000313" key="2">
    <source>
        <dbReference type="EMBL" id="GID69935.1"/>
    </source>
</evidence>
<dbReference type="SUPFAM" id="SSF53474">
    <property type="entry name" value="alpha/beta-Hydrolases"/>
    <property type="match status" value="1"/>
</dbReference>
<name>A0A919M509_9ACTN</name>
<dbReference type="AlphaFoldDB" id="A0A919M509"/>
<dbReference type="GO" id="GO:0004061">
    <property type="term" value="F:arylformamidase activity"/>
    <property type="evidence" value="ECO:0007669"/>
    <property type="project" value="InterPro"/>
</dbReference>
<keyword evidence="1" id="KW-0378">Hydrolase</keyword>
<accession>A0A919M509</accession>
<reference evidence="2" key="1">
    <citation type="submission" date="2021-01" db="EMBL/GenBank/DDBJ databases">
        <title>Whole genome shotgun sequence of Actinoplanes cyaneus NBRC 14990.</title>
        <authorList>
            <person name="Komaki H."/>
            <person name="Tamura T."/>
        </authorList>
    </citation>
    <scope>NUCLEOTIDE SEQUENCE</scope>
    <source>
        <strain evidence="2">NBRC 14990</strain>
    </source>
</reference>
<sequence length="340" mass="36650">MTSLDTSAVRWRAAEVSAPRLGRPVPVIVARDIPYRPDANRFQNLSIYLPVTPETSAMIGAPVVSLPDSGPDPARGLVHVHGGAWRDPNLTARSIEPAVAHAFSAAGDAIPLRAVASLNYSLSPFPTHPELPYEPATAEHPDPAREAVHPAHVRDVLHGLDLLRSYGLADDSYVLSGHSCGACIAFQAILRSPRDHGLDAVPEAPRPAALLGLNGLYDLPALVHGLGASHQHLRDEYAMLLGHAFGTDQSRWPAASPARFDPAGIGERVRRGRAPALVVLDQSSEDHLVPMNQRETMEARLREAGVPRVVTGHRCTGSHAAPWEQGHMLWDSVQDTLRLL</sequence>
<organism evidence="2 3">
    <name type="scientific">Actinoplanes cyaneus</name>
    <dbReference type="NCBI Taxonomy" id="52696"/>
    <lineage>
        <taxon>Bacteria</taxon>
        <taxon>Bacillati</taxon>
        <taxon>Actinomycetota</taxon>
        <taxon>Actinomycetes</taxon>
        <taxon>Micromonosporales</taxon>
        <taxon>Micromonosporaceae</taxon>
        <taxon>Actinoplanes</taxon>
    </lineage>
</organism>
<dbReference type="PANTHER" id="PTHR48081:SF33">
    <property type="entry name" value="KYNURENINE FORMAMIDASE"/>
    <property type="match status" value="1"/>
</dbReference>
<dbReference type="Gene3D" id="3.40.50.1820">
    <property type="entry name" value="alpha/beta hydrolase"/>
    <property type="match status" value="1"/>
</dbReference>
<dbReference type="HAMAP" id="MF_03014">
    <property type="entry name" value="KFase"/>
    <property type="match status" value="1"/>
</dbReference>
<evidence type="ECO:0000256" key="1">
    <source>
        <dbReference type="ARBA" id="ARBA00022801"/>
    </source>
</evidence>